<comment type="caution">
    <text evidence="2">The sequence shown here is derived from an EMBL/GenBank/DDBJ whole genome shotgun (WGS) entry which is preliminary data.</text>
</comment>
<dbReference type="EMBL" id="JACRSY010000047">
    <property type="protein sequence ID" value="MBC8581357.1"/>
    <property type="molecule type" value="Genomic_DNA"/>
</dbReference>
<reference evidence="2" key="1">
    <citation type="submission" date="2020-08" db="EMBL/GenBank/DDBJ databases">
        <title>Genome public.</title>
        <authorList>
            <person name="Liu C."/>
            <person name="Sun Q."/>
        </authorList>
    </citation>
    <scope>NUCLEOTIDE SEQUENCE</scope>
    <source>
        <strain evidence="2">NSJ-12</strain>
    </source>
</reference>
<name>A0A926ENJ4_9FIRM</name>
<keyword evidence="3" id="KW-1185">Reference proteome</keyword>
<evidence type="ECO:0000313" key="1">
    <source>
        <dbReference type="EMBL" id="MBC8579101.1"/>
    </source>
</evidence>
<dbReference type="EMBL" id="JACRSY010000008">
    <property type="protein sequence ID" value="MBC8579101.1"/>
    <property type="molecule type" value="Genomic_DNA"/>
</dbReference>
<proteinExistence type="predicted"/>
<dbReference type="RefSeq" id="WP_249332257.1">
    <property type="nucleotide sequence ID" value="NZ_JACRSY010000008.1"/>
</dbReference>
<sequence>MRTAEEVVIGDLDRTIGRIKAMRALAIEEEEIEACGVSQSLCEALRVILFEQVEVKNKLISKLIPRKINEVRGQLEYFEELLMTEDGRKVYRDIDNALMYIRDNYYEMKRGEKVCKSILVLQRI</sequence>
<organism evidence="2 3">
    <name type="scientific">Zhenhengia yiwuensis</name>
    <dbReference type="NCBI Taxonomy" id="2763666"/>
    <lineage>
        <taxon>Bacteria</taxon>
        <taxon>Bacillati</taxon>
        <taxon>Bacillota</taxon>
        <taxon>Clostridia</taxon>
        <taxon>Lachnospirales</taxon>
        <taxon>Lachnospiraceae</taxon>
        <taxon>Zhenhengia</taxon>
    </lineage>
</organism>
<evidence type="ECO:0000313" key="3">
    <source>
        <dbReference type="Proteomes" id="UP000655830"/>
    </source>
</evidence>
<gene>
    <name evidence="1" type="ORF">H8718_06070</name>
    <name evidence="2" type="ORF">H8718_17850</name>
</gene>
<dbReference type="AlphaFoldDB" id="A0A926ENJ4"/>
<dbReference type="Proteomes" id="UP000655830">
    <property type="component" value="Unassembled WGS sequence"/>
</dbReference>
<evidence type="ECO:0000313" key="2">
    <source>
        <dbReference type="EMBL" id="MBC8581357.1"/>
    </source>
</evidence>
<accession>A0A926ENJ4</accession>
<protein>
    <submittedName>
        <fullName evidence="2">Uncharacterized protein</fullName>
    </submittedName>
</protein>